<keyword evidence="17" id="KW-1185">Reference proteome</keyword>
<dbReference type="PANTHER" id="PTHR45528:SF1">
    <property type="entry name" value="SENSOR HISTIDINE KINASE CPXA"/>
    <property type="match status" value="1"/>
</dbReference>
<feature type="domain" description="Histidine kinase" evidence="15">
    <location>
        <begin position="228"/>
        <end position="429"/>
    </location>
</feature>
<keyword evidence="9 16" id="KW-0418">Kinase</keyword>
<dbReference type="Proteomes" id="UP000188993">
    <property type="component" value="Chromosome"/>
</dbReference>
<sequence length="429" mass="49819">MKKGSWLINKSLVILISLFTLTFIVGLGILYGWSYYYFGTIFEDRVINEYTYQKKQDIGVNNEWIVGVTTDNIDVVEAIHGEKVKKIVEDLKKRQNENKQIYRENIDDKQLLVMIELDTKNGEQIYEYSIIRDLYMEILPRIGLIFFVFLIVIFLLAFLLFKQLSNLLYRNISLVKQQAEMISTDKATSEEIKITTKDSDIQSLIASFNFMKKRLIEKDERNQAMIGFVSHELKTPTMIIKGYTNAAMDGLYPKGTLEDSLVVINEQVKRIEDKTTELLRFSEYILERNKEEKPETVNLTDTIKRTIDIFRPMSNKKIQFEARDSIYFEGYPALLTILFENLIQNQLNYSDDYIAIELFKDEPHICIRFKNDGQIVSLADYPDIFQPFSTRNPSGSGLGLEIAQEIVRLHGGKISLVSDEKATIFEILF</sequence>
<dbReference type="InterPro" id="IPR036097">
    <property type="entry name" value="HisK_dim/P_sf"/>
</dbReference>
<comment type="catalytic activity">
    <reaction evidence="1">
        <text>ATP + protein L-histidine = ADP + protein N-phospho-L-histidine.</text>
        <dbReference type="EC" id="2.7.13.3"/>
    </reaction>
</comment>
<reference evidence="16 17" key="1">
    <citation type="journal article" date="2014" name="Int. J. Syst. Evol. Microbiol.">
        <title>Jeotgalibaca dankookensis gen. nov., sp. nov., a member of the family Carnobacteriaceae, isolated from seujeot (Korean traditional food).</title>
        <authorList>
            <person name="Lee D.G."/>
            <person name="Trujillo M.E."/>
            <person name="Kang H."/>
            <person name="Ahn T.Y."/>
        </authorList>
    </citation>
    <scope>NUCLEOTIDE SEQUENCE [LARGE SCALE GENOMIC DNA]</scope>
    <source>
        <strain evidence="16 17">EX-07</strain>
    </source>
</reference>
<evidence type="ECO:0000259" key="15">
    <source>
        <dbReference type="PROSITE" id="PS50109"/>
    </source>
</evidence>
<dbReference type="KEGG" id="jda:BW727_101914"/>
<evidence type="ECO:0000256" key="8">
    <source>
        <dbReference type="ARBA" id="ARBA00022741"/>
    </source>
</evidence>
<evidence type="ECO:0000313" key="16">
    <source>
        <dbReference type="EMBL" id="AQS54238.1"/>
    </source>
</evidence>
<dbReference type="OrthoDB" id="9762826at2"/>
<dbReference type="CDD" id="cd00075">
    <property type="entry name" value="HATPase"/>
    <property type="match status" value="1"/>
</dbReference>
<dbReference type="Pfam" id="PF02518">
    <property type="entry name" value="HATPase_c"/>
    <property type="match status" value="1"/>
</dbReference>
<dbReference type="SMART" id="SM00388">
    <property type="entry name" value="HisKA"/>
    <property type="match status" value="1"/>
</dbReference>
<keyword evidence="10" id="KW-0067">ATP-binding</keyword>
<dbReference type="InterPro" id="IPR005467">
    <property type="entry name" value="His_kinase_dom"/>
</dbReference>
<dbReference type="SMART" id="SM00387">
    <property type="entry name" value="HATPase_c"/>
    <property type="match status" value="1"/>
</dbReference>
<dbReference type="Gene3D" id="3.30.565.10">
    <property type="entry name" value="Histidine kinase-like ATPase, C-terminal domain"/>
    <property type="match status" value="1"/>
</dbReference>
<evidence type="ECO:0000256" key="9">
    <source>
        <dbReference type="ARBA" id="ARBA00022777"/>
    </source>
</evidence>
<keyword evidence="5" id="KW-0597">Phosphoprotein</keyword>
<evidence type="ECO:0000256" key="4">
    <source>
        <dbReference type="ARBA" id="ARBA00022475"/>
    </source>
</evidence>
<dbReference type="InterPro" id="IPR050398">
    <property type="entry name" value="HssS/ArlS-like"/>
</dbReference>
<keyword evidence="12" id="KW-0902">Two-component regulatory system</keyword>
<feature type="transmembrane region" description="Helical" evidence="14">
    <location>
        <begin position="142"/>
        <end position="161"/>
    </location>
</feature>
<dbReference type="RefSeq" id="WP_062467760.1">
    <property type="nucleotide sequence ID" value="NZ_BBYN01000002.1"/>
</dbReference>
<keyword evidence="13 14" id="KW-0472">Membrane</keyword>
<keyword evidence="4" id="KW-1003">Cell membrane</keyword>
<evidence type="ECO:0000256" key="2">
    <source>
        <dbReference type="ARBA" id="ARBA00004651"/>
    </source>
</evidence>
<protein>
    <recommendedName>
        <fullName evidence="3">histidine kinase</fullName>
        <ecNumber evidence="3">2.7.13.3</ecNumber>
    </recommendedName>
</protein>
<evidence type="ECO:0000313" key="17">
    <source>
        <dbReference type="Proteomes" id="UP000188993"/>
    </source>
</evidence>
<dbReference type="PRINTS" id="PR00344">
    <property type="entry name" value="BCTRLSENSOR"/>
</dbReference>
<dbReference type="Gene3D" id="6.10.340.10">
    <property type="match status" value="1"/>
</dbReference>
<feature type="transmembrane region" description="Helical" evidence="14">
    <location>
        <begin position="12"/>
        <end position="33"/>
    </location>
</feature>
<dbReference type="GO" id="GO:0000155">
    <property type="term" value="F:phosphorelay sensor kinase activity"/>
    <property type="evidence" value="ECO:0007669"/>
    <property type="project" value="InterPro"/>
</dbReference>
<evidence type="ECO:0000256" key="13">
    <source>
        <dbReference type="ARBA" id="ARBA00023136"/>
    </source>
</evidence>
<dbReference type="InterPro" id="IPR036890">
    <property type="entry name" value="HATPase_C_sf"/>
</dbReference>
<dbReference type="EMBL" id="CP019728">
    <property type="protein sequence ID" value="AQS54238.1"/>
    <property type="molecule type" value="Genomic_DNA"/>
</dbReference>
<dbReference type="PROSITE" id="PS50109">
    <property type="entry name" value="HIS_KIN"/>
    <property type="match status" value="1"/>
</dbReference>
<evidence type="ECO:0000256" key="10">
    <source>
        <dbReference type="ARBA" id="ARBA00022840"/>
    </source>
</evidence>
<dbReference type="CDD" id="cd00082">
    <property type="entry name" value="HisKA"/>
    <property type="match status" value="1"/>
</dbReference>
<dbReference type="EC" id="2.7.13.3" evidence="3"/>
<dbReference type="GO" id="GO:0005886">
    <property type="term" value="C:plasma membrane"/>
    <property type="evidence" value="ECO:0007669"/>
    <property type="project" value="UniProtKB-SubCell"/>
</dbReference>
<evidence type="ECO:0000256" key="7">
    <source>
        <dbReference type="ARBA" id="ARBA00022692"/>
    </source>
</evidence>
<dbReference type="PANTHER" id="PTHR45528">
    <property type="entry name" value="SENSOR HISTIDINE KINASE CPXA"/>
    <property type="match status" value="1"/>
</dbReference>
<dbReference type="Gene3D" id="1.10.287.130">
    <property type="match status" value="1"/>
</dbReference>
<evidence type="ECO:0000256" key="1">
    <source>
        <dbReference type="ARBA" id="ARBA00000085"/>
    </source>
</evidence>
<keyword evidence="6 16" id="KW-0808">Transferase</keyword>
<evidence type="ECO:0000256" key="3">
    <source>
        <dbReference type="ARBA" id="ARBA00012438"/>
    </source>
</evidence>
<dbReference type="AlphaFoldDB" id="A0A1S6IRR9"/>
<comment type="subcellular location">
    <subcellularLocation>
        <location evidence="2">Cell membrane</location>
        <topology evidence="2">Multi-pass membrane protein</topology>
    </subcellularLocation>
</comment>
<gene>
    <name evidence="16" type="primary">cssS</name>
    <name evidence="16" type="ORF">BW727_101914</name>
</gene>
<organism evidence="16 17">
    <name type="scientific">Jeotgalibaca dankookensis</name>
    <dbReference type="NCBI Taxonomy" id="708126"/>
    <lineage>
        <taxon>Bacteria</taxon>
        <taxon>Bacillati</taxon>
        <taxon>Bacillota</taxon>
        <taxon>Bacilli</taxon>
        <taxon>Lactobacillales</taxon>
        <taxon>Carnobacteriaceae</taxon>
        <taxon>Jeotgalibaca</taxon>
    </lineage>
</organism>
<evidence type="ECO:0000256" key="6">
    <source>
        <dbReference type="ARBA" id="ARBA00022679"/>
    </source>
</evidence>
<accession>A0A1S6IRR9</accession>
<keyword evidence="7 14" id="KW-0812">Transmembrane</keyword>
<dbReference type="SUPFAM" id="SSF47384">
    <property type="entry name" value="Homodimeric domain of signal transducing histidine kinase"/>
    <property type="match status" value="1"/>
</dbReference>
<evidence type="ECO:0000256" key="12">
    <source>
        <dbReference type="ARBA" id="ARBA00023012"/>
    </source>
</evidence>
<dbReference type="InterPro" id="IPR003594">
    <property type="entry name" value="HATPase_dom"/>
</dbReference>
<evidence type="ECO:0000256" key="11">
    <source>
        <dbReference type="ARBA" id="ARBA00022989"/>
    </source>
</evidence>
<evidence type="ECO:0000256" key="5">
    <source>
        <dbReference type="ARBA" id="ARBA00022553"/>
    </source>
</evidence>
<evidence type="ECO:0000256" key="14">
    <source>
        <dbReference type="SAM" id="Phobius"/>
    </source>
</evidence>
<name>A0A1S6IRR9_9LACT</name>
<keyword evidence="8" id="KW-0547">Nucleotide-binding</keyword>
<keyword evidence="11 14" id="KW-1133">Transmembrane helix</keyword>
<dbReference type="InterPro" id="IPR004358">
    <property type="entry name" value="Sig_transdc_His_kin-like_C"/>
</dbReference>
<dbReference type="GO" id="GO:0005524">
    <property type="term" value="F:ATP binding"/>
    <property type="evidence" value="ECO:0007669"/>
    <property type="project" value="UniProtKB-KW"/>
</dbReference>
<dbReference type="SUPFAM" id="SSF55874">
    <property type="entry name" value="ATPase domain of HSP90 chaperone/DNA topoisomerase II/histidine kinase"/>
    <property type="match status" value="1"/>
</dbReference>
<dbReference type="InterPro" id="IPR003661">
    <property type="entry name" value="HisK_dim/P_dom"/>
</dbReference>
<dbReference type="STRING" id="708126.BW727_101914"/>
<proteinExistence type="predicted"/>